<accession>A0A9D5HMK8</accession>
<reference evidence="1" key="2">
    <citation type="journal article" date="2022" name="Hortic Res">
        <title>The genome of Dioscorea zingiberensis sheds light on the biosynthesis, origin and evolution of the medicinally important diosgenin saponins.</title>
        <authorList>
            <person name="Li Y."/>
            <person name="Tan C."/>
            <person name="Li Z."/>
            <person name="Guo J."/>
            <person name="Li S."/>
            <person name="Chen X."/>
            <person name="Wang C."/>
            <person name="Dai X."/>
            <person name="Yang H."/>
            <person name="Song W."/>
            <person name="Hou L."/>
            <person name="Xu J."/>
            <person name="Tong Z."/>
            <person name="Xu A."/>
            <person name="Yuan X."/>
            <person name="Wang W."/>
            <person name="Yang Q."/>
            <person name="Chen L."/>
            <person name="Sun Z."/>
            <person name="Wang K."/>
            <person name="Pan B."/>
            <person name="Chen J."/>
            <person name="Bao Y."/>
            <person name="Liu F."/>
            <person name="Qi X."/>
            <person name="Gang D.R."/>
            <person name="Wen J."/>
            <person name="Li J."/>
        </authorList>
    </citation>
    <scope>NUCLEOTIDE SEQUENCE</scope>
    <source>
        <strain evidence="1">Dzin_1.0</strain>
    </source>
</reference>
<dbReference type="EMBL" id="JAGGNH010000002">
    <property type="protein sequence ID" value="KAJ0982098.1"/>
    <property type="molecule type" value="Genomic_DNA"/>
</dbReference>
<dbReference type="InterPro" id="IPR004926">
    <property type="entry name" value="LEA_3a"/>
</dbReference>
<dbReference type="OrthoDB" id="1930788at2759"/>
<gene>
    <name evidence="1" type="ORF">J5N97_010353</name>
</gene>
<protein>
    <submittedName>
        <fullName evidence="1">Uncharacterized protein</fullName>
    </submittedName>
</protein>
<reference evidence="1" key="1">
    <citation type="submission" date="2021-03" db="EMBL/GenBank/DDBJ databases">
        <authorList>
            <person name="Li Z."/>
            <person name="Yang C."/>
        </authorList>
    </citation>
    <scope>NUCLEOTIDE SEQUENCE</scope>
    <source>
        <strain evidence="1">Dzin_1.0</strain>
        <tissue evidence="1">Leaf</tissue>
    </source>
</reference>
<dbReference type="AlphaFoldDB" id="A0A9D5HMK8"/>
<dbReference type="Pfam" id="PF03242">
    <property type="entry name" value="LEA_3a"/>
    <property type="match status" value="1"/>
</dbReference>
<sequence length="104" mass="12206">MSRPLLGNSKTKLLWEMKQVRRFGNQIRQELMNGMKEKEREKECRSSESGWWMPHPRTGIYYPKGCERVMDGIPEGAATFQQAYWFRNLEGVEHPNPRNSSSSD</sequence>
<evidence type="ECO:0000313" key="1">
    <source>
        <dbReference type="EMBL" id="KAJ0982098.1"/>
    </source>
</evidence>
<organism evidence="1 2">
    <name type="scientific">Dioscorea zingiberensis</name>
    <dbReference type="NCBI Taxonomy" id="325984"/>
    <lineage>
        <taxon>Eukaryota</taxon>
        <taxon>Viridiplantae</taxon>
        <taxon>Streptophyta</taxon>
        <taxon>Embryophyta</taxon>
        <taxon>Tracheophyta</taxon>
        <taxon>Spermatophyta</taxon>
        <taxon>Magnoliopsida</taxon>
        <taxon>Liliopsida</taxon>
        <taxon>Dioscoreales</taxon>
        <taxon>Dioscoreaceae</taxon>
        <taxon>Dioscorea</taxon>
    </lineage>
</organism>
<proteinExistence type="predicted"/>
<name>A0A9D5HMK8_9LILI</name>
<comment type="caution">
    <text evidence="1">The sequence shown here is derived from an EMBL/GenBank/DDBJ whole genome shotgun (WGS) entry which is preliminary data.</text>
</comment>
<dbReference type="Proteomes" id="UP001085076">
    <property type="component" value="Miscellaneous, Linkage group lg02"/>
</dbReference>
<dbReference type="PANTHER" id="PTHR35109:SF1">
    <property type="entry name" value="GLUTAMATE RACEMASE"/>
    <property type="match status" value="1"/>
</dbReference>
<keyword evidence="2" id="KW-1185">Reference proteome</keyword>
<evidence type="ECO:0000313" key="2">
    <source>
        <dbReference type="Proteomes" id="UP001085076"/>
    </source>
</evidence>
<dbReference type="PANTHER" id="PTHR35109">
    <property type="entry name" value="GLUTAMATE RACEMASE"/>
    <property type="match status" value="1"/>
</dbReference>